<reference evidence="2" key="1">
    <citation type="journal article" date="2023" name="Front. Plant Sci.">
        <title>Chromosomal-level genome assembly of Melastoma candidum provides insights into trichome evolution.</title>
        <authorList>
            <person name="Zhong Y."/>
            <person name="Wu W."/>
            <person name="Sun C."/>
            <person name="Zou P."/>
            <person name="Liu Y."/>
            <person name="Dai S."/>
            <person name="Zhou R."/>
        </authorList>
    </citation>
    <scope>NUCLEOTIDE SEQUENCE [LARGE SCALE GENOMIC DNA]</scope>
</reference>
<proteinExistence type="predicted"/>
<name>A0ACB9R3S0_9MYRT</name>
<sequence>MTTVGYGDLVPDSTLSRLVASIYVLAGVGFVGCFLSKAADHLMEKQEALLVRAIHINEKLGPAEVLKEAELNKTRYKLITCLILLLVLIFLGILFLCLVEELHVVDAFYCVCATITTLGYGDESFSTQVGRGFAVFWILSSTVCLAQFFFYVAEINTENRQRMMVKQVLSREVTTSDLEGADLDRDKVVSASEFVIYALKEMGKINEDDVADILERFKHLDADQSGTLAASDLR</sequence>
<protein>
    <submittedName>
        <fullName evidence="1">Uncharacterized protein</fullName>
    </submittedName>
</protein>
<accession>A0ACB9R3S0</accession>
<comment type="caution">
    <text evidence="1">The sequence shown here is derived from an EMBL/GenBank/DDBJ whole genome shotgun (WGS) entry which is preliminary data.</text>
</comment>
<evidence type="ECO:0000313" key="2">
    <source>
        <dbReference type="Proteomes" id="UP001057402"/>
    </source>
</evidence>
<gene>
    <name evidence="1" type="ORF">MLD38_010564</name>
</gene>
<dbReference type="EMBL" id="CM042883">
    <property type="protein sequence ID" value="KAI4372319.1"/>
    <property type="molecule type" value="Genomic_DNA"/>
</dbReference>
<keyword evidence="2" id="KW-1185">Reference proteome</keyword>
<dbReference type="Proteomes" id="UP001057402">
    <property type="component" value="Chromosome 4"/>
</dbReference>
<organism evidence="1 2">
    <name type="scientific">Melastoma candidum</name>
    <dbReference type="NCBI Taxonomy" id="119954"/>
    <lineage>
        <taxon>Eukaryota</taxon>
        <taxon>Viridiplantae</taxon>
        <taxon>Streptophyta</taxon>
        <taxon>Embryophyta</taxon>
        <taxon>Tracheophyta</taxon>
        <taxon>Spermatophyta</taxon>
        <taxon>Magnoliopsida</taxon>
        <taxon>eudicotyledons</taxon>
        <taxon>Gunneridae</taxon>
        <taxon>Pentapetalae</taxon>
        <taxon>rosids</taxon>
        <taxon>malvids</taxon>
        <taxon>Myrtales</taxon>
        <taxon>Melastomataceae</taxon>
        <taxon>Melastomatoideae</taxon>
        <taxon>Melastomateae</taxon>
        <taxon>Melastoma</taxon>
    </lineage>
</organism>
<evidence type="ECO:0000313" key="1">
    <source>
        <dbReference type="EMBL" id="KAI4372319.1"/>
    </source>
</evidence>